<comment type="caution">
    <text evidence="2">The sequence shown here is derived from an EMBL/GenBank/DDBJ whole genome shotgun (WGS) entry which is preliminary data.</text>
</comment>
<evidence type="ECO:0000313" key="2">
    <source>
        <dbReference type="EMBL" id="KAJ1092353.1"/>
    </source>
</evidence>
<accession>A0AAV7LU62</accession>
<protein>
    <submittedName>
        <fullName evidence="2">Uncharacterized protein</fullName>
    </submittedName>
</protein>
<dbReference type="EMBL" id="JANPWB010000015">
    <property type="protein sequence ID" value="KAJ1092353.1"/>
    <property type="molecule type" value="Genomic_DNA"/>
</dbReference>
<name>A0AAV7LU62_PLEWA</name>
<feature type="compositionally biased region" description="Basic residues" evidence="1">
    <location>
        <begin position="159"/>
        <end position="173"/>
    </location>
</feature>
<gene>
    <name evidence="2" type="ORF">NDU88_005464</name>
</gene>
<proteinExistence type="predicted"/>
<keyword evidence="3" id="KW-1185">Reference proteome</keyword>
<dbReference type="AlphaFoldDB" id="A0AAV7LU62"/>
<feature type="region of interest" description="Disordered" evidence="1">
    <location>
        <begin position="1"/>
        <end position="21"/>
    </location>
</feature>
<evidence type="ECO:0000256" key="1">
    <source>
        <dbReference type="SAM" id="MobiDB-lite"/>
    </source>
</evidence>
<feature type="compositionally biased region" description="Polar residues" evidence="1">
    <location>
        <begin position="1"/>
        <end position="10"/>
    </location>
</feature>
<organism evidence="2 3">
    <name type="scientific">Pleurodeles waltl</name>
    <name type="common">Iberian ribbed newt</name>
    <dbReference type="NCBI Taxonomy" id="8319"/>
    <lineage>
        <taxon>Eukaryota</taxon>
        <taxon>Metazoa</taxon>
        <taxon>Chordata</taxon>
        <taxon>Craniata</taxon>
        <taxon>Vertebrata</taxon>
        <taxon>Euteleostomi</taxon>
        <taxon>Amphibia</taxon>
        <taxon>Batrachia</taxon>
        <taxon>Caudata</taxon>
        <taxon>Salamandroidea</taxon>
        <taxon>Salamandridae</taxon>
        <taxon>Pleurodelinae</taxon>
        <taxon>Pleurodeles</taxon>
    </lineage>
</organism>
<sequence>MVPQDVQQFHSPPMPGSRSPFHCWVSPLQGVTHGVTRPPSATLQATPSGSQRAASPTRLAGVPPGLGTALAGRPRRNQGRAHLTDFKGKVSVGARTHQGPQPSPCAPAPSTRQGDPDAVAAARGPFAPFSRRPAASPEAPIERRGRKPPLASDCPTRSPARHRSAAKARPRRRLVRCSAPALQEGTARAGTFFRSFAAAPPEQVI</sequence>
<reference evidence="2" key="1">
    <citation type="journal article" date="2022" name="bioRxiv">
        <title>Sequencing and chromosome-scale assembly of the giantPleurodeles waltlgenome.</title>
        <authorList>
            <person name="Brown T."/>
            <person name="Elewa A."/>
            <person name="Iarovenko S."/>
            <person name="Subramanian E."/>
            <person name="Araus A.J."/>
            <person name="Petzold A."/>
            <person name="Susuki M."/>
            <person name="Suzuki K.-i.T."/>
            <person name="Hayashi T."/>
            <person name="Toyoda A."/>
            <person name="Oliveira C."/>
            <person name="Osipova E."/>
            <person name="Leigh N.D."/>
            <person name="Simon A."/>
            <person name="Yun M.H."/>
        </authorList>
    </citation>
    <scope>NUCLEOTIDE SEQUENCE</scope>
    <source>
        <strain evidence="2">20211129_DDA</strain>
        <tissue evidence="2">Liver</tissue>
    </source>
</reference>
<dbReference type="Proteomes" id="UP001066276">
    <property type="component" value="Chromosome 11"/>
</dbReference>
<feature type="compositionally biased region" description="Polar residues" evidence="1">
    <location>
        <begin position="39"/>
        <end position="54"/>
    </location>
</feature>
<feature type="region of interest" description="Disordered" evidence="1">
    <location>
        <begin position="35"/>
        <end position="173"/>
    </location>
</feature>
<evidence type="ECO:0000313" key="3">
    <source>
        <dbReference type="Proteomes" id="UP001066276"/>
    </source>
</evidence>